<dbReference type="AlphaFoldDB" id="A0A8J1UVT2"/>
<evidence type="ECO:0000313" key="3">
    <source>
        <dbReference type="Proteomes" id="UP000749559"/>
    </source>
</evidence>
<evidence type="ECO:0000313" key="2">
    <source>
        <dbReference type="EMBL" id="CAH1772922.1"/>
    </source>
</evidence>
<organism evidence="2 3">
    <name type="scientific">Owenia fusiformis</name>
    <name type="common">Polychaete worm</name>
    <dbReference type="NCBI Taxonomy" id="6347"/>
    <lineage>
        <taxon>Eukaryota</taxon>
        <taxon>Metazoa</taxon>
        <taxon>Spiralia</taxon>
        <taxon>Lophotrochozoa</taxon>
        <taxon>Annelida</taxon>
        <taxon>Polychaeta</taxon>
        <taxon>Sedentaria</taxon>
        <taxon>Canalipalpata</taxon>
        <taxon>Sabellida</taxon>
        <taxon>Oweniida</taxon>
        <taxon>Oweniidae</taxon>
        <taxon>Owenia</taxon>
    </lineage>
</organism>
<dbReference type="InterPro" id="IPR052849">
    <property type="entry name" value="MORN_repeat_protein"/>
</dbReference>
<sequence>MPGEKKKEKKTKDDSPEVLTGVYMFPNGDKYNGEYLQIDGGLERTGSGTHVTAEGTCYTGQWENDKMNGQGTLEHPLGATYIGDFKDNMFHGRGKYTWPNGSFYDGNFVENRIEGEEGEFTDTEGQIWTGTFRYKAAPGLRFKLSL</sequence>
<proteinExistence type="predicted"/>
<dbReference type="Gene3D" id="2.20.110.10">
    <property type="entry name" value="Histone H3 K4-specific methyltransferase SET7/9 N-terminal domain"/>
    <property type="match status" value="2"/>
</dbReference>
<dbReference type="OrthoDB" id="437960at2759"/>
<accession>A0A8J1UVT2</accession>
<dbReference type="SMART" id="SM00698">
    <property type="entry name" value="MORN"/>
    <property type="match status" value="3"/>
</dbReference>
<dbReference type="Proteomes" id="UP000749559">
    <property type="component" value="Unassembled WGS sequence"/>
</dbReference>
<keyword evidence="1" id="KW-0677">Repeat</keyword>
<dbReference type="PANTHER" id="PTHR46917">
    <property type="entry name" value="MORN REPEAT-CONTAINING PROTEIN 2"/>
    <property type="match status" value="1"/>
</dbReference>
<dbReference type="EMBL" id="CAIIXF020000001">
    <property type="protein sequence ID" value="CAH1772922.1"/>
    <property type="molecule type" value="Genomic_DNA"/>
</dbReference>
<evidence type="ECO:0000256" key="1">
    <source>
        <dbReference type="ARBA" id="ARBA00022737"/>
    </source>
</evidence>
<dbReference type="InterPro" id="IPR003409">
    <property type="entry name" value="MORN"/>
</dbReference>
<dbReference type="PANTHER" id="PTHR46917:SF1">
    <property type="entry name" value="MORN REPEAT-CONTAINING PROTEIN 2"/>
    <property type="match status" value="1"/>
</dbReference>
<protein>
    <submittedName>
        <fullName evidence="2">Uncharacterized protein</fullName>
    </submittedName>
</protein>
<name>A0A8J1UVT2_OWEFU</name>
<gene>
    <name evidence="2" type="ORF">OFUS_LOCUS597</name>
</gene>
<keyword evidence="3" id="KW-1185">Reference proteome</keyword>
<comment type="caution">
    <text evidence="2">The sequence shown here is derived from an EMBL/GenBank/DDBJ whole genome shotgun (WGS) entry which is preliminary data.</text>
</comment>
<reference evidence="2" key="1">
    <citation type="submission" date="2022-03" db="EMBL/GenBank/DDBJ databases">
        <authorList>
            <person name="Martin C."/>
        </authorList>
    </citation>
    <scope>NUCLEOTIDE SEQUENCE</scope>
</reference>
<dbReference type="Pfam" id="PF02493">
    <property type="entry name" value="MORN"/>
    <property type="match status" value="4"/>
</dbReference>
<dbReference type="SUPFAM" id="SSF82185">
    <property type="entry name" value="Histone H3 K4-specific methyltransferase SET7/9 N-terminal domain"/>
    <property type="match status" value="1"/>
</dbReference>